<keyword evidence="3" id="KW-1185">Reference proteome</keyword>
<accession>A0A444ZPE0</accession>
<dbReference type="EMBL" id="SDMP01000014">
    <property type="protein sequence ID" value="RYR16071.1"/>
    <property type="molecule type" value="Genomic_DNA"/>
</dbReference>
<evidence type="ECO:0000259" key="1">
    <source>
        <dbReference type="Pfam" id="PF00171"/>
    </source>
</evidence>
<dbReference type="GO" id="GO:0016491">
    <property type="term" value="F:oxidoreductase activity"/>
    <property type="evidence" value="ECO:0007669"/>
    <property type="project" value="InterPro"/>
</dbReference>
<dbReference type="PANTHER" id="PTHR11699">
    <property type="entry name" value="ALDEHYDE DEHYDROGENASE-RELATED"/>
    <property type="match status" value="1"/>
</dbReference>
<dbReference type="InterPro" id="IPR015590">
    <property type="entry name" value="Aldehyde_DH_dom"/>
</dbReference>
<dbReference type="Proteomes" id="UP000289738">
    <property type="component" value="Chromosome B04"/>
</dbReference>
<gene>
    <name evidence="2" type="ORF">Ahy_B04g073051</name>
</gene>
<reference evidence="2 3" key="1">
    <citation type="submission" date="2019-01" db="EMBL/GenBank/DDBJ databases">
        <title>Sequencing of cultivated peanut Arachis hypogaea provides insights into genome evolution and oil improvement.</title>
        <authorList>
            <person name="Chen X."/>
        </authorList>
    </citation>
    <scope>NUCLEOTIDE SEQUENCE [LARGE SCALE GENOMIC DNA]</scope>
    <source>
        <strain evidence="3">cv. Fuhuasheng</strain>
        <tissue evidence="2">Leaves</tissue>
    </source>
</reference>
<sequence>MEVGREIMHAAASSNLKQVSLELVGKSPLLIFDDADVDKAASLALLGIVYNNVKFLLSELIMKKLRLHIIMTLFNILFLF</sequence>
<dbReference type="InterPro" id="IPR016161">
    <property type="entry name" value="Ald_DH/histidinol_DH"/>
</dbReference>
<dbReference type="Gene3D" id="3.40.605.10">
    <property type="entry name" value="Aldehyde Dehydrogenase, Chain A, domain 1"/>
    <property type="match status" value="1"/>
</dbReference>
<feature type="domain" description="Aldehyde dehydrogenase" evidence="1">
    <location>
        <begin position="2"/>
        <end position="51"/>
    </location>
</feature>
<dbReference type="STRING" id="3818.A0A444ZPE0"/>
<proteinExistence type="predicted"/>
<comment type="caution">
    <text evidence="2">The sequence shown here is derived from an EMBL/GenBank/DDBJ whole genome shotgun (WGS) entry which is preliminary data.</text>
</comment>
<evidence type="ECO:0000313" key="2">
    <source>
        <dbReference type="EMBL" id="RYR16071.1"/>
    </source>
</evidence>
<name>A0A444ZPE0_ARAHY</name>
<organism evidence="2 3">
    <name type="scientific">Arachis hypogaea</name>
    <name type="common">Peanut</name>
    <dbReference type="NCBI Taxonomy" id="3818"/>
    <lineage>
        <taxon>Eukaryota</taxon>
        <taxon>Viridiplantae</taxon>
        <taxon>Streptophyta</taxon>
        <taxon>Embryophyta</taxon>
        <taxon>Tracheophyta</taxon>
        <taxon>Spermatophyta</taxon>
        <taxon>Magnoliopsida</taxon>
        <taxon>eudicotyledons</taxon>
        <taxon>Gunneridae</taxon>
        <taxon>Pentapetalae</taxon>
        <taxon>rosids</taxon>
        <taxon>fabids</taxon>
        <taxon>Fabales</taxon>
        <taxon>Fabaceae</taxon>
        <taxon>Papilionoideae</taxon>
        <taxon>50 kb inversion clade</taxon>
        <taxon>dalbergioids sensu lato</taxon>
        <taxon>Dalbergieae</taxon>
        <taxon>Pterocarpus clade</taxon>
        <taxon>Arachis</taxon>
    </lineage>
</organism>
<dbReference type="InterPro" id="IPR016162">
    <property type="entry name" value="Ald_DH_N"/>
</dbReference>
<dbReference type="AlphaFoldDB" id="A0A444ZPE0"/>
<protein>
    <recommendedName>
        <fullName evidence="1">Aldehyde dehydrogenase domain-containing protein</fullName>
    </recommendedName>
</protein>
<dbReference type="SUPFAM" id="SSF53720">
    <property type="entry name" value="ALDH-like"/>
    <property type="match status" value="1"/>
</dbReference>
<dbReference type="Pfam" id="PF00171">
    <property type="entry name" value="Aldedh"/>
    <property type="match status" value="1"/>
</dbReference>
<evidence type="ECO:0000313" key="3">
    <source>
        <dbReference type="Proteomes" id="UP000289738"/>
    </source>
</evidence>